<dbReference type="InterPro" id="IPR029052">
    <property type="entry name" value="Metallo-depent_PP-like"/>
</dbReference>
<dbReference type="SUPFAM" id="SSF56300">
    <property type="entry name" value="Metallo-dependent phosphatases"/>
    <property type="match status" value="1"/>
</dbReference>
<dbReference type="Proteomes" id="UP001056756">
    <property type="component" value="Chromosome"/>
</dbReference>
<dbReference type="InterPro" id="IPR019079">
    <property type="entry name" value="Capsule_synth_CapA"/>
</dbReference>
<keyword evidence="2" id="KW-1133">Transmembrane helix</keyword>
<organism evidence="4 5">
    <name type="scientific">Candidatus Pristimantibacillus lignocellulolyticus</name>
    <dbReference type="NCBI Taxonomy" id="2994561"/>
    <lineage>
        <taxon>Bacteria</taxon>
        <taxon>Bacillati</taxon>
        <taxon>Bacillota</taxon>
        <taxon>Bacilli</taxon>
        <taxon>Bacillales</taxon>
        <taxon>Paenibacillaceae</taxon>
        <taxon>Candidatus Pristimantibacillus</taxon>
    </lineage>
</organism>
<comment type="similarity">
    <text evidence="1">Belongs to the CapA family.</text>
</comment>
<reference evidence="4" key="1">
    <citation type="submission" date="2022-05" db="EMBL/GenBank/DDBJ databases">
        <title>Novel bacterial taxa in a minimal lignocellulolytic consortium and its capacity to transform plastics disclosed by genome-resolved metagenomics.</title>
        <authorList>
            <person name="Rodriguez C.A.D."/>
            <person name="Diaz-Garcia L."/>
            <person name="Herrera K."/>
            <person name="Tarazona N.A."/>
            <person name="Sproer C."/>
            <person name="Overmann J."/>
            <person name="Jimenez D.J."/>
        </authorList>
    </citation>
    <scope>NUCLEOTIDE SEQUENCE</scope>
    <source>
        <strain evidence="4">MAG5</strain>
    </source>
</reference>
<keyword evidence="2" id="KW-0472">Membrane</keyword>
<dbReference type="InterPro" id="IPR052169">
    <property type="entry name" value="CW_Biosynth-Accessory"/>
</dbReference>
<evidence type="ECO:0000259" key="3">
    <source>
        <dbReference type="SMART" id="SM00854"/>
    </source>
</evidence>
<accession>A0A9J6ZCX7</accession>
<name>A0A9J6ZCX7_9BACL</name>
<keyword evidence="2" id="KW-0812">Transmembrane</keyword>
<dbReference type="SMART" id="SM00854">
    <property type="entry name" value="PGA_cap"/>
    <property type="match status" value="1"/>
</dbReference>
<evidence type="ECO:0000313" key="5">
    <source>
        <dbReference type="Proteomes" id="UP001056756"/>
    </source>
</evidence>
<dbReference type="CDD" id="cd07381">
    <property type="entry name" value="MPP_CapA"/>
    <property type="match status" value="1"/>
</dbReference>
<gene>
    <name evidence="4" type="ORF">NAG76_19555</name>
</gene>
<feature type="transmembrane region" description="Helical" evidence="2">
    <location>
        <begin position="12"/>
        <end position="35"/>
    </location>
</feature>
<evidence type="ECO:0000256" key="1">
    <source>
        <dbReference type="ARBA" id="ARBA00005662"/>
    </source>
</evidence>
<protein>
    <submittedName>
        <fullName evidence="4">CapA family protein</fullName>
    </submittedName>
</protein>
<dbReference type="EMBL" id="CP097899">
    <property type="protein sequence ID" value="URN93994.1"/>
    <property type="molecule type" value="Genomic_DNA"/>
</dbReference>
<dbReference type="Gene3D" id="3.60.21.10">
    <property type="match status" value="1"/>
</dbReference>
<evidence type="ECO:0000313" key="4">
    <source>
        <dbReference type="EMBL" id="URN93994.1"/>
    </source>
</evidence>
<feature type="domain" description="Capsule synthesis protein CapA" evidence="3">
    <location>
        <begin position="84"/>
        <end position="336"/>
    </location>
</feature>
<evidence type="ECO:0000256" key="2">
    <source>
        <dbReference type="SAM" id="Phobius"/>
    </source>
</evidence>
<proteinExistence type="inferred from homology"/>
<sequence length="427" mass="46945">MSSRSSLPKRRLLWLVNGILLVLTSIAIIALFVIVNSDELDAPTNSNIPIGQVDIEPTEEPTIVVTPTPTPEPTPTLPEYTDAVWIGVGDIMSHSPQLPGAYNKATDTYDFDPFFEPITSLLEDGNWIMANLETPIAGSDIGYSGYPTFNAPTELAEALWNAGFNVLSTANNHSLDKGEKGLLRTLENVQTIGFTTVGTAASIEESTASTIVKHNDIAMGFLSYTYGTNGIPIPTGKDYLIDLIDKDTIIADMNKLREDGAEVITVALHFGNEYQSQPSEEQKKLARALIAAGADIIAGSHPHVLQPYEIISTFDDNGNERQGLIIYSMGNFISNQRGESKDYGAIYKVNIRKHYNTGAIELTNVEVTPTWVHRYKPDDAYRYRILPVADTLETRDDPLLTNKDYDALESSLAMLNKRLTSMQGTKQ</sequence>
<dbReference type="PANTHER" id="PTHR33393:SF12">
    <property type="entry name" value="CAPSULE BIOSYNTHESIS PROTEIN CAPA"/>
    <property type="match status" value="1"/>
</dbReference>
<dbReference type="KEGG" id="plig:NAG76_19555"/>
<dbReference type="PANTHER" id="PTHR33393">
    <property type="entry name" value="POLYGLUTAMINE SYNTHESIS ACCESSORY PROTEIN RV0574C-RELATED"/>
    <property type="match status" value="1"/>
</dbReference>
<dbReference type="Pfam" id="PF09587">
    <property type="entry name" value="PGA_cap"/>
    <property type="match status" value="1"/>
</dbReference>
<dbReference type="AlphaFoldDB" id="A0A9J6ZCX7"/>